<dbReference type="Proteomes" id="UP000807716">
    <property type="component" value="Unassembled WGS sequence"/>
</dbReference>
<dbReference type="OrthoDB" id="17066at2759"/>
<reference evidence="2" key="1">
    <citation type="journal article" date="2020" name="Fungal Divers.">
        <title>Resolving the Mortierellaceae phylogeny through synthesis of multi-gene phylogenetics and phylogenomics.</title>
        <authorList>
            <person name="Vandepol N."/>
            <person name="Liber J."/>
            <person name="Desiro A."/>
            <person name="Na H."/>
            <person name="Kennedy M."/>
            <person name="Barry K."/>
            <person name="Grigoriev I.V."/>
            <person name="Miller A.N."/>
            <person name="O'Donnell K."/>
            <person name="Stajich J.E."/>
            <person name="Bonito G."/>
        </authorList>
    </citation>
    <scope>NUCLEOTIDE SEQUENCE</scope>
    <source>
        <strain evidence="2">BC1065</strain>
    </source>
</reference>
<keyword evidence="3" id="KW-1185">Reference proteome</keyword>
<evidence type="ECO:0000256" key="1">
    <source>
        <dbReference type="SAM" id="Coils"/>
    </source>
</evidence>
<dbReference type="InterPro" id="IPR029159">
    <property type="entry name" value="CA109-like"/>
</dbReference>
<proteinExistence type="predicted"/>
<evidence type="ECO:0000313" key="2">
    <source>
        <dbReference type="EMBL" id="KAG0265470.1"/>
    </source>
</evidence>
<protein>
    <submittedName>
        <fullName evidence="2">Uncharacterized protein</fullName>
    </submittedName>
</protein>
<name>A0A9P6QFJ9_9FUNG</name>
<keyword evidence="1" id="KW-0175">Coiled coil</keyword>
<dbReference type="Pfam" id="PF15011">
    <property type="entry name" value="CA109-like"/>
    <property type="match status" value="1"/>
</dbReference>
<gene>
    <name evidence="2" type="ORF">DFQ27_000607</name>
</gene>
<sequence length="238" mass="26976">MSQGTIGRKVQDIFIAFQRSRKVWNDLVSDGLTQANALVNVQLQQGYVDHPAYWSPVLAQFEDLKDRFEAKLQRKAQGLASDLEATLTKLNAQYIKMKQQHSQLEHLIEEATETFGERFTYSDPIGATCTLEQLWIHFQRVFNMYSEQWLVNQDIVDQILVYTKKESLSDHPPSHSTTGIISSAASNVPPGVAAKQGMVQRQDKDKAMILLSAWLNQPHLMNGPLADFDDLCKVELEV</sequence>
<dbReference type="PANTHER" id="PTHR15827:SF2">
    <property type="entry name" value="CYCLIN-DEPENDENT KINASE 2-INTERACTING PROTEIN"/>
    <property type="match status" value="1"/>
</dbReference>
<feature type="coiled-coil region" evidence="1">
    <location>
        <begin position="80"/>
        <end position="114"/>
    </location>
</feature>
<dbReference type="EMBL" id="JAAAJB010000116">
    <property type="protein sequence ID" value="KAG0265470.1"/>
    <property type="molecule type" value="Genomic_DNA"/>
</dbReference>
<evidence type="ECO:0000313" key="3">
    <source>
        <dbReference type="Proteomes" id="UP000807716"/>
    </source>
</evidence>
<comment type="caution">
    <text evidence="2">The sequence shown here is derived from an EMBL/GenBank/DDBJ whole genome shotgun (WGS) entry which is preliminary data.</text>
</comment>
<accession>A0A9P6QFJ9</accession>
<dbReference type="AlphaFoldDB" id="A0A9P6QFJ9"/>
<organism evidence="2 3">
    <name type="scientific">Actinomortierella ambigua</name>
    <dbReference type="NCBI Taxonomy" id="1343610"/>
    <lineage>
        <taxon>Eukaryota</taxon>
        <taxon>Fungi</taxon>
        <taxon>Fungi incertae sedis</taxon>
        <taxon>Mucoromycota</taxon>
        <taxon>Mortierellomycotina</taxon>
        <taxon>Mortierellomycetes</taxon>
        <taxon>Mortierellales</taxon>
        <taxon>Mortierellaceae</taxon>
        <taxon>Actinomortierella</taxon>
    </lineage>
</organism>
<dbReference type="PANTHER" id="PTHR15827">
    <property type="entry name" value="CYCLIN-DEPENDENT KINASE 2-INTERACTING PROTEIN"/>
    <property type="match status" value="1"/>
</dbReference>